<reference evidence="1 2" key="1">
    <citation type="submission" date="2016-03" db="EMBL/GenBank/DDBJ databases">
        <title>EvidentialGene: Evidence-directed Construction of Genes on Genomes.</title>
        <authorList>
            <person name="Gilbert D.G."/>
            <person name="Choi J.-H."/>
            <person name="Mockaitis K."/>
            <person name="Colbourne J."/>
            <person name="Pfrender M."/>
        </authorList>
    </citation>
    <scope>NUCLEOTIDE SEQUENCE [LARGE SCALE GENOMIC DNA]</scope>
    <source>
        <strain evidence="1 2">Xinb3</strain>
        <tissue evidence="1">Complete organism</tissue>
    </source>
</reference>
<comment type="caution">
    <text evidence="1">The sequence shown here is derived from an EMBL/GenBank/DDBJ whole genome shotgun (WGS) entry which is preliminary data.</text>
</comment>
<name>A0A162BSV1_9CRUS</name>
<proteinExistence type="predicted"/>
<protein>
    <submittedName>
        <fullName evidence="1">Uncharacterized protein</fullName>
    </submittedName>
</protein>
<dbReference type="AlphaFoldDB" id="A0A162BSV1"/>
<dbReference type="EMBL" id="LRGB01022902">
    <property type="protein sequence ID" value="KZR97020.1"/>
    <property type="molecule type" value="Genomic_DNA"/>
</dbReference>
<evidence type="ECO:0000313" key="2">
    <source>
        <dbReference type="Proteomes" id="UP000076858"/>
    </source>
</evidence>
<evidence type="ECO:0000313" key="1">
    <source>
        <dbReference type="EMBL" id="KZR97020.1"/>
    </source>
</evidence>
<gene>
    <name evidence="1" type="ORF">APZ42_008325</name>
</gene>
<organism evidence="1 2">
    <name type="scientific">Daphnia magna</name>
    <dbReference type="NCBI Taxonomy" id="35525"/>
    <lineage>
        <taxon>Eukaryota</taxon>
        <taxon>Metazoa</taxon>
        <taxon>Ecdysozoa</taxon>
        <taxon>Arthropoda</taxon>
        <taxon>Crustacea</taxon>
        <taxon>Branchiopoda</taxon>
        <taxon>Diplostraca</taxon>
        <taxon>Cladocera</taxon>
        <taxon>Anomopoda</taxon>
        <taxon>Daphniidae</taxon>
        <taxon>Daphnia</taxon>
    </lineage>
</organism>
<accession>A0A162BSV1</accession>
<dbReference type="STRING" id="35525.A0A162BSV1"/>
<dbReference type="Proteomes" id="UP000076858">
    <property type="component" value="Unassembled WGS sequence"/>
</dbReference>
<feature type="non-terminal residue" evidence="1">
    <location>
        <position position="1"/>
    </location>
</feature>
<keyword evidence="2" id="KW-1185">Reference proteome</keyword>
<feature type="non-terminal residue" evidence="1">
    <location>
        <position position="67"/>
    </location>
</feature>
<sequence length="67" mass="7768">EVWCGWCGTDEPHTGTFWIKEIINALKAFSTPVISTQLLIVDDPEYARQVKGRIKNNFRRNKLNNFS</sequence>